<reference evidence="2 3" key="1">
    <citation type="submission" date="2021-02" db="EMBL/GenBank/DDBJ databases">
        <title>Variation within the Batrachochytrium salamandrivorans European outbreak.</title>
        <authorList>
            <person name="Kelly M."/>
            <person name="Pasmans F."/>
            <person name="Shea T.P."/>
            <person name="Munoz J.F."/>
            <person name="Carranza S."/>
            <person name="Cuomo C.A."/>
            <person name="Martel A."/>
        </authorList>
    </citation>
    <scope>NUCLEOTIDE SEQUENCE [LARGE SCALE GENOMIC DNA]</scope>
    <source>
        <strain evidence="2 3">AMFP18/2</strain>
    </source>
</reference>
<feature type="region of interest" description="Disordered" evidence="1">
    <location>
        <begin position="103"/>
        <end position="163"/>
    </location>
</feature>
<dbReference type="Pfam" id="PF15734">
    <property type="entry name" value="MIIP"/>
    <property type="match status" value="1"/>
</dbReference>
<feature type="compositionally biased region" description="Polar residues" evidence="1">
    <location>
        <begin position="154"/>
        <end position="163"/>
    </location>
</feature>
<feature type="compositionally biased region" description="Polar residues" evidence="1">
    <location>
        <begin position="103"/>
        <end position="114"/>
    </location>
</feature>
<keyword evidence="3" id="KW-1185">Reference proteome</keyword>
<dbReference type="EMBL" id="JAFCIX010000575">
    <property type="protein sequence ID" value="KAH6586125.1"/>
    <property type="molecule type" value="Genomic_DNA"/>
</dbReference>
<dbReference type="Proteomes" id="UP001648503">
    <property type="component" value="Unassembled WGS sequence"/>
</dbReference>
<feature type="region of interest" description="Disordered" evidence="1">
    <location>
        <begin position="1"/>
        <end position="24"/>
    </location>
</feature>
<evidence type="ECO:0000313" key="2">
    <source>
        <dbReference type="EMBL" id="KAH6586125.1"/>
    </source>
</evidence>
<feature type="compositionally biased region" description="Low complexity" evidence="1">
    <location>
        <begin position="179"/>
        <end position="201"/>
    </location>
</feature>
<protein>
    <submittedName>
        <fullName evidence="2">Uncharacterized protein</fullName>
    </submittedName>
</protein>
<evidence type="ECO:0000313" key="3">
    <source>
        <dbReference type="Proteomes" id="UP001648503"/>
    </source>
</evidence>
<gene>
    <name evidence="2" type="ORF">BASA50_000591</name>
</gene>
<evidence type="ECO:0000256" key="1">
    <source>
        <dbReference type="SAM" id="MobiDB-lite"/>
    </source>
</evidence>
<organism evidence="2 3">
    <name type="scientific">Batrachochytrium salamandrivorans</name>
    <dbReference type="NCBI Taxonomy" id="1357716"/>
    <lineage>
        <taxon>Eukaryota</taxon>
        <taxon>Fungi</taxon>
        <taxon>Fungi incertae sedis</taxon>
        <taxon>Chytridiomycota</taxon>
        <taxon>Chytridiomycota incertae sedis</taxon>
        <taxon>Chytridiomycetes</taxon>
        <taxon>Rhizophydiales</taxon>
        <taxon>Rhizophydiales incertae sedis</taxon>
        <taxon>Batrachochytrium</taxon>
    </lineage>
</organism>
<accession>A0ABQ8EVJ8</accession>
<feature type="region of interest" description="Disordered" evidence="1">
    <location>
        <begin position="177"/>
        <end position="206"/>
    </location>
</feature>
<dbReference type="PANTHER" id="PTHR34831:SF1">
    <property type="entry name" value="MIGRATION AND INVASION-INHIBITORY PROTEIN"/>
    <property type="match status" value="1"/>
</dbReference>
<comment type="caution">
    <text evidence="2">The sequence shown here is derived from an EMBL/GenBank/DDBJ whole genome shotgun (WGS) entry which is preliminary data.</text>
</comment>
<proteinExistence type="predicted"/>
<name>A0ABQ8EVJ8_9FUNG</name>
<dbReference type="PANTHER" id="PTHR34831">
    <property type="entry name" value="MIGRATION AND INVASION-INHIBITORY PROTEIN"/>
    <property type="match status" value="1"/>
</dbReference>
<sequence length="401" mass="45573">MTIHKSSQRHSSLSTYNDRDVYHSQRNPPLQYEAMLDSPPLAADLAKIHLLRSHTRTLVQQLWDAARDIEAVETLALPIKQYPPDLVREELAGLSLDMGTAASLPSKSAYSSPTRLRPQSRLSAGRARSRQLHARTDSIPPITSGHTGPFRTDPTLNYISSTPPTALNIERMRKFSTVSRPISSSRSHSPVRSASPSRRNPLSAEKVRIPPLSREVHQAMLKQRRTDQANEILLRDDAYFADLSKYRSLYPDMYTCELPKRAPKIKTSIHRQPVSEVPLKMKQDDGYHYVGVFRINDRLFPEPLDHPYLSVDDALEGSLGERSRQLASCDPPVKVSIPSSRIQPTQRHYKHHRRASFDPADSVDISAYLHKGYRPYLWSSQMLRISSEHASLKEELLYSRC</sequence>
<dbReference type="InterPro" id="IPR031466">
    <property type="entry name" value="MIIP"/>
</dbReference>